<reference evidence="6 7" key="1">
    <citation type="submission" date="2021-06" db="EMBL/GenBank/DDBJ databases">
        <title>A haploid diamondback moth (Plutella xylostella L.) genome assembly resolves 31 chromosomes and identifies a diamide resistance mutation.</title>
        <authorList>
            <person name="Ward C.M."/>
            <person name="Perry K.D."/>
            <person name="Baker G."/>
            <person name="Powis K."/>
            <person name="Heckel D.G."/>
            <person name="Baxter S.W."/>
        </authorList>
    </citation>
    <scope>NUCLEOTIDE SEQUENCE [LARGE SCALE GENOMIC DNA]</scope>
    <source>
        <strain evidence="6 7">LV</strain>
        <tissue evidence="6">Single pupa</tissue>
    </source>
</reference>
<keyword evidence="2" id="KW-0031">Aminopeptidase</keyword>
<feature type="domain" description="Cytosol aminopeptidase" evidence="5">
    <location>
        <begin position="390"/>
        <end position="397"/>
    </location>
</feature>
<proteinExistence type="inferred from homology"/>
<evidence type="ECO:0000313" key="7">
    <source>
        <dbReference type="Proteomes" id="UP000823941"/>
    </source>
</evidence>
<keyword evidence="4" id="KW-0378">Hydrolase</keyword>
<dbReference type="SUPFAM" id="SSF53187">
    <property type="entry name" value="Zn-dependent exopeptidases"/>
    <property type="match status" value="1"/>
</dbReference>
<comment type="caution">
    <text evidence="6">The sequence shown here is derived from an EMBL/GenBank/DDBJ whole genome shotgun (WGS) entry which is preliminary data.</text>
</comment>
<keyword evidence="7" id="KW-1185">Reference proteome</keyword>
<dbReference type="Gene3D" id="3.40.630.10">
    <property type="entry name" value="Zn peptidases"/>
    <property type="match status" value="1"/>
</dbReference>
<evidence type="ECO:0000256" key="1">
    <source>
        <dbReference type="ARBA" id="ARBA00009528"/>
    </source>
</evidence>
<gene>
    <name evidence="6" type="ORF">JYU34_019114</name>
</gene>
<dbReference type="InterPro" id="IPR011356">
    <property type="entry name" value="Leucine_aapep/pepB"/>
</dbReference>
<dbReference type="PROSITE" id="PS00631">
    <property type="entry name" value="CYTOSOL_AP"/>
    <property type="match status" value="1"/>
</dbReference>
<evidence type="ECO:0000259" key="5">
    <source>
        <dbReference type="PROSITE" id="PS00631"/>
    </source>
</evidence>
<comment type="similarity">
    <text evidence="1">Belongs to the peptidase M17 family.</text>
</comment>
<sequence length="555" mass="59503">MGVEVNGVSVEIVKELNDNSYDAVILVTSPKVAPVQALEDFVVAAVQIDKGLEKVPAVLSCPRVSGGRLVVSPTGPITPYDDVRSISEAAKRGLDRAMQAGARRPVLVLQPHPQFKQAELVVLLAALEALYVCRRVTIITVSILDWAMQAGARRPVLVLQPHPQFKQAELVVLLAALEALYVPIQIRELCPDKRVKLRGLGIYGEGVKGLEVTLKNAVALEAGRAVARDIGGGDPERMTPIAVAEYVTALFKDTSVSVRVVSDRQVFEKEYPLYAAVDRAASGVARHKGRIIFLEYSPSQYEETVMLVGKGVTYDTGGCDIKAGGVMAGMSRDKCGAAAVAGFVKACELLKPRLKVVAALSMARNSVGADAYVADELITSRSGRTVRVGNTDAEGRMIMADLLFEMKERAVNEKNPHIYTVATLTGHAIRAVGLGYTIVMDNHAARYKDHARQFQLAGEAVGDMVEVSTIRREDLKVHRGQAEFEDVHQALNQPSSAVPRGHQGPAGFLLLTSDLDVADIPYSHLDVAGSGGCLPDPPTGSPVLALANKYGLLHA</sequence>
<evidence type="ECO:0000256" key="4">
    <source>
        <dbReference type="ARBA" id="ARBA00022801"/>
    </source>
</evidence>
<name>A0ABQ7PWS3_PLUXY</name>
<dbReference type="Proteomes" id="UP000823941">
    <property type="component" value="Chromosome 26"/>
</dbReference>
<accession>A0ABQ7PWS3</accession>
<dbReference type="PANTHER" id="PTHR11963">
    <property type="entry name" value="LEUCINE AMINOPEPTIDASE-RELATED"/>
    <property type="match status" value="1"/>
</dbReference>
<evidence type="ECO:0000256" key="3">
    <source>
        <dbReference type="ARBA" id="ARBA00022670"/>
    </source>
</evidence>
<organism evidence="6 7">
    <name type="scientific">Plutella xylostella</name>
    <name type="common">Diamondback moth</name>
    <name type="synonym">Plutella maculipennis</name>
    <dbReference type="NCBI Taxonomy" id="51655"/>
    <lineage>
        <taxon>Eukaryota</taxon>
        <taxon>Metazoa</taxon>
        <taxon>Ecdysozoa</taxon>
        <taxon>Arthropoda</taxon>
        <taxon>Hexapoda</taxon>
        <taxon>Insecta</taxon>
        <taxon>Pterygota</taxon>
        <taxon>Neoptera</taxon>
        <taxon>Endopterygota</taxon>
        <taxon>Lepidoptera</taxon>
        <taxon>Glossata</taxon>
        <taxon>Ditrysia</taxon>
        <taxon>Yponomeutoidea</taxon>
        <taxon>Plutellidae</taxon>
        <taxon>Plutella</taxon>
    </lineage>
</organism>
<dbReference type="PANTHER" id="PTHR11963:SF48">
    <property type="entry name" value="DIPEPTIDASE B, ISOFORM A"/>
    <property type="match status" value="1"/>
</dbReference>
<dbReference type="Pfam" id="PF00883">
    <property type="entry name" value="Peptidase_M17"/>
    <property type="match status" value="1"/>
</dbReference>
<evidence type="ECO:0000313" key="6">
    <source>
        <dbReference type="EMBL" id="KAG7297198.1"/>
    </source>
</evidence>
<dbReference type="InterPro" id="IPR000819">
    <property type="entry name" value="Peptidase_M17_C"/>
</dbReference>
<protein>
    <recommendedName>
        <fullName evidence="5">Cytosol aminopeptidase domain-containing protein</fullName>
    </recommendedName>
</protein>
<dbReference type="PRINTS" id="PR00481">
    <property type="entry name" value="LAMNOPPTDASE"/>
</dbReference>
<keyword evidence="3" id="KW-0645">Protease</keyword>
<dbReference type="EMBL" id="JAHIBW010000026">
    <property type="protein sequence ID" value="KAG7297198.1"/>
    <property type="molecule type" value="Genomic_DNA"/>
</dbReference>
<evidence type="ECO:0000256" key="2">
    <source>
        <dbReference type="ARBA" id="ARBA00022438"/>
    </source>
</evidence>